<accession>J9D241</accession>
<reference evidence="2 3" key="1">
    <citation type="submission" date="2011-08" db="EMBL/GenBank/DDBJ databases">
        <authorList>
            <person name="Liu Z.J."/>
            <person name="Shi F.L."/>
            <person name="Lu J.Q."/>
            <person name="Li M."/>
            <person name="Wang Z.L."/>
        </authorList>
    </citation>
    <scope>NUCLEOTIDE SEQUENCE [LARGE SCALE GENOMIC DNA]</scope>
    <source>
        <strain evidence="2 3">USNM 41457</strain>
    </source>
</reference>
<reference evidence="3" key="2">
    <citation type="submission" date="2015-07" db="EMBL/GenBank/DDBJ databases">
        <title>Contrasting host-pathogen interactions and genome evolution in two generalist and specialist microsporidian pathogens of mosquitoes.</title>
        <authorList>
            <consortium name="The Broad Institute Genomics Platform"/>
            <consortium name="The Broad Institute Genome Sequencing Center for Infectious Disease"/>
            <person name="Cuomo C.A."/>
            <person name="Sanscrainte N.D."/>
            <person name="Goldberg J.M."/>
            <person name="Heiman D."/>
            <person name="Young S."/>
            <person name="Zeng Q."/>
            <person name="Becnel J.J."/>
            <person name="Birren B.W."/>
        </authorList>
    </citation>
    <scope>NUCLEOTIDE SEQUENCE [LARGE SCALE GENOMIC DNA]</scope>
    <source>
        <strain evidence="3">USNM 41457</strain>
    </source>
</reference>
<gene>
    <name evidence="2" type="ORF">EDEG_03614</name>
</gene>
<proteinExistence type="predicted"/>
<evidence type="ECO:0000256" key="1">
    <source>
        <dbReference type="SAM" id="MobiDB-lite"/>
    </source>
</evidence>
<dbReference type="InParanoid" id="J9D241"/>
<dbReference type="VEuPathDB" id="MicrosporidiaDB:EDEG_03614"/>
<evidence type="ECO:0000313" key="3">
    <source>
        <dbReference type="Proteomes" id="UP000003163"/>
    </source>
</evidence>
<feature type="region of interest" description="Disordered" evidence="1">
    <location>
        <begin position="42"/>
        <end position="70"/>
    </location>
</feature>
<comment type="caution">
    <text evidence="2">The sequence shown here is derived from an EMBL/GenBank/DDBJ whole genome shotgun (WGS) entry which is preliminary data.</text>
</comment>
<dbReference type="AlphaFoldDB" id="J9D241"/>
<sequence length="294" mass="34476">MKIQQEKKYIKFNEEDLKRYHNYNLRNKNVCLHRDYQPTLQKNKFGPNKYEKYSANTSSPRTDSLKRSPITQHGRDSFCDKYSYCSNLLPKSGLCGGFETDSRRKGNTSGSEVFEGKKFGKFRSYSRKERRSRVAYESSSKTVSENDTCKFGRNSGVSYNDFNRNNGEKNCGGYFSNDRNSKDSIDTFGSKNRLKNKYSCGDDYNKLLEKKYSGKYEDSWQFQNENNVGDVYAENEPQSSYNDGWSSKKNILKGKNLKKRYFRSTATLKEKKGEIVKKKVRKNQKRRFFMIEMI</sequence>
<dbReference type="HOGENOM" id="CLU_946743_0_0_1"/>
<name>J9D241_EDHAE</name>
<protein>
    <submittedName>
        <fullName evidence="2">Uncharacterized protein</fullName>
    </submittedName>
</protein>
<evidence type="ECO:0000313" key="2">
    <source>
        <dbReference type="EMBL" id="EJW01921.1"/>
    </source>
</evidence>
<organism evidence="2 3">
    <name type="scientific">Edhazardia aedis (strain USNM 41457)</name>
    <name type="common">Microsporidian parasite</name>
    <dbReference type="NCBI Taxonomy" id="1003232"/>
    <lineage>
        <taxon>Eukaryota</taxon>
        <taxon>Fungi</taxon>
        <taxon>Fungi incertae sedis</taxon>
        <taxon>Microsporidia</taxon>
        <taxon>Edhazardia</taxon>
    </lineage>
</organism>
<keyword evidence="3" id="KW-1185">Reference proteome</keyword>
<dbReference type="Proteomes" id="UP000003163">
    <property type="component" value="Unassembled WGS sequence"/>
</dbReference>
<dbReference type="EMBL" id="AFBI03000103">
    <property type="protein sequence ID" value="EJW01921.1"/>
    <property type="molecule type" value="Genomic_DNA"/>
</dbReference>